<proteinExistence type="predicted"/>
<name>A0ABZ2NKZ9_9BACI</name>
<evidence type="ECO:0000313" key="1">
    <source>
        <dbReference type="EMBL" id="WXB98486.1"/>
    </source>
</evidence>
<gene>
    <name evidence="1" type="ORF">WCV65_08435</name>
</gene>
<dbReference type="Proteomes" id="UP001377337">
    <property type="component" value="Chromosome"/>
</dbReference>
<keyword evidence="2" id="KW-1185">Reference proteome</keyword>
<sequence length="43" mass="4783">MRDMGRRIVISLVLAGIILGGMSVSFANLPDEDQREENLIVRP</sequence>
<evidence type="ECO:0000313" key="2">
    <source>
        <dbReference type="Proteomes" id="UP001377337"/>
    </source>
</evidence>
<reference evidence="1 2" key="1">
    <citation type="submission" date="2024-02" db="EMBL/GenBank/DDBJ databases">
        <title>Seven novel Bacillus-like species.</title>
        <authorList>
            <person name="Liu G."/>
        </authorList>
    </citation>
    <scope>NUCLEOTIDE SEQUENCE [LARGE SCALE GENOMIC DNA]</scope>
    <source>
        <strain evidence="1 2">FJAT-52054</strain>
    </source>
</reference>
<organism evidence="1 2">
    <name type="scientific">Metabacillus sediminis</name>
    <dbReference type="NCBI Taxonomy" id="3117746"/>
    <lineage>
        <taxon>Bacteria</taxon>
        <taxon>Bacillati</taxon>
        <taxon>Bacillota</taxon>
        <taxon>Bacilli</taxon>
        <taxon>Bacillales</taxon>
        <taxon>Bacillaceae</taxon>
        <taxon>Metabacillus</taxon>
    </lineage>
</organism>
<accession>A0ABZ2NKZ9</accession>
<dbReference type="InterPro" id="IPR035379">
    <property type="entry name" value="YkpC-like"/>
</dbReference>
<protein>
    <submittedName>
        <fullName evidence="1">Protein YkpC</fullName>
    </submittedName>
</protein>
<dbReference type="RefSeq" id="WP_231889994.1">
    <property type="nucleotide sequence ID" value="NZ_CP147407.1"/>
</dbReference>
<dbReference type="Pfam" id="PF17447">
    <property type="entry name" value="YkpC"/>
    <property type="match status" value="1"/>
</dbReference>
<dbReference type="EMBL" id="CP147407">
    <property type="protein sequence ID" value="WXB98486.1"/>
    <property type="molecule type" value="Genomic_DNA"/>
</dbReference>